<evidence type="ECO:0000256" key="1">
    <source>
        <dbReference type="ARBA" id="ARBA00009369"/>
    </source>
</evidence>
<dbReference type="InterPro" id="IPR042175">
    <property type="entry name" value="Cell/Rod_MreC_2"/>
</dbReference>
<evidence type="ECO:0000256" key="3">
    <source>
        <dbReference type="ARBA" id="ARBA00022960"/>
    </source>
</evidence>
<comment type="similarity">
    <text evidence="1 5">Belongs to the MreC family.</text>
</comment>
<protein>
    <recommendedName>
        <fullName evidence="2 5">Cell shape-determining protein MreC</fullName>
    </recommendedName>
    <alternativeName>
        <fullName evidence="4 5">Cell shape protein MreC</fullName>
    </alternativeName>
</protein>
<dbReference type="PIRSF" id="PIRSF038471">
    <property type="entry name" value="MreC"/>
    <property type="match status" value="1"/>
</dbReference>
<evidence type="ECO:0000256" key="5">
    <source>
        <dbReference type="PIRNR" id="PIRNR038471"/>
    </source>
</evidence>
<dbReference type="PANTHER" id="PTHR34138">
    <property type="entry name" value="CELL SHAPE-DETERMINING PROTEIN MREC"/>
    <property type="match status" value="1"/>
</dbReference>
<dbReference type="GO" id="GO:0008360">
    <property type="term" value="P:regulation of cell shape"/>
    <property type="evidence" value="ECO:0007669"/>
    <property type="project" value="UniProtKB-KW"/>
</dbReference>
<accession>A0A1M4Y9Q9</accession>
<dbReference type="InterPro" id="IPR055342">
    <property type="entry name" value="MreC_beta-barrel_core"/>
</dbReference>
<dbReference type="GO" id="GO:0005886">
    <property type="term" value="C:plasma membrane"/>
    <property type="evidence" value="ECO:0007669"/>
    <property type="project" value="TreeGrafter"/>
</dbReference>
<keyword evidence="7" id="KW-1133">Transmembrane helix</keyword>
<reference evidence="9 10" key="1">
    <citation type="submission" date="2016-11" db="EMBL/GenBank/DDBJ databases">
        <authorList>
            <person name="Jaros S."/>
            <person name="Januszkiewicz K."/>
            <person name="Wedrychowicz H."/>
        </authorList>
    </citation>
    <scope>NUCLEOTIDE SEQUENCE [LARGE SCALE GENOMIC DNA]</scope>
    <source>
        <strain evidence="9 10">DSM 17918</strain>
    </source>
</reference>
<organism evidence="9 10">
    <name type="scientific">Caldanaerobius fijiensis DSM 17918</name>
    <dbReference type="NCBI Taxonomy" id="1121256"/>
    <lineage>
        <taxon>Bacteria</taxon>
        <taxon>Bacillati</taxon>
        <taxon>Bacillota</taxon>
        <taxon>Clostridia</taxon>
        <taxon>Thermoanaerobacterales</taxon>
        <taxon>Thermoanaerobacteraceae</taxon>
        <taxon>Caldanaerobius</taxon>
    </lineage>
</organism>
<keyword evidence="10" id="KW-1185">Reference proteome</keyword>
<evidence type="ECO:0000313" key="9">
    <source>
        <dbReference type="EMBL" id="SHF02368.1"/>
    </source>
</evidence>
<dbReference type="Gene3D" id="2.40.10.350">
    <property type="entry name" value="Rod shape-determining protein MreC, domain 2"/>
    <property type="match status" value="1"/>
</dbReference>
<keyword evidence="3 5" id="KW-0133">Cell shape</keyword>
<dbReference type="PANTHER" id="PTHR34138:SF1">
    <property type="entry name" value="CELL SHAPE-DETERMINING PROTEIN MREC"/>
    <property type="match status" value="1"/>
</dbReference>
<keyword evidence="7" id="KW-0472">Membrane</keyword>
<gene>
    <name evidence="9" type="ORF">SAMN02746089_01175</name>
</gene>
<feature type="transmembrane region" description="Helical" evidence="7">
    <location>
        <begin position="12"/>
        <end position="31"/>
    </location>
</feature>
<evidence type="ECO:0000256" key="2">
    <source>
        <dbReference type="ARBA" id="ARBA00013855"/>
    </source>
</evidence>
<sequence length="286" mass="31692">MKRGVIMPRFLKYIRVFAIILIVLILIIISVKSYNASYVNKFGGYISFLIKPAQKAVYAVSQYVNDVFTSIAEIGSLKRENIKLKNEVLKLQEQNRKLKELAIENKQLRDMLNFKRKNEGIKFIGANVIARNPLDTFDLIVIDVGKKNGVKPGMAVITSEGLVGKVIQVSENWSKVLSILDQTSAVSGIDVRTRDTGIVRGSEENGGNVLTMEYIPIDSKMKVGDEIVTSGLGGIFPKGLYIGKVISISRSTGSLMKIAKIKPGADFMRLEDVYVVLSNSLDINFK</sequence>
<evidence type="ECO:0000256" key="7">
    <source>
        <dbReference type="SAM" id="Phobius"/>
    </source>
</evidence>
<feature type="coiled-coil region" evidence="6">
    <location>
        <begin position="74"/>
        <end position="118"/>
    </location>
</feature>
<dbReference type="Pfam" id="PF04085">
    <property type="entry name" value="MreC"/>
    <property type="match status" value="1"/>
</dbReference>
<keyword evidence="7" id="KW-0812">Transmembrane</keyword>
<evidence type="ECO:0000256" key="6">
    <source>
        <dbReference type="SAM" id="Coils"/>
    </source>
</evidence>
<dbReference type="NCBIfam" id="TIGR00219">
    <property type="entry name" value="mreC"/>
    <property type="match status" value="1"/>
</dbReference>
<dbReference type="InterPro" id="IPR007221">
    <property type="entry name" value="MreC"/>
</dbReference>
<evidence type="ECO:0000256" key="4">
    <source>
        <dbReference type="ARBA" id="ARBA00032089"/>
    </source>
</evidence>
<evidence type="ECO:0000313" key="10">
    <source>
        <dbReference type="Proteomes" id="UP000184088"/>
    </source>
</evidence>
<dbReference type="AlphaFoldDB" id="A0A1M4Y9Q9"/>
<evidence type="ECO:0000259" key="8">
    <source>
        <dbReference type="Pfam" id="PF04085"/>
    </source>
</evidence>
<proteinExistence type="inferred from homology"/>
<dbReference type="Gene3D" id="2.40.10.340">
    <property type="entry name" value="Rod shape-determining protein MreC, domain 1"/>
    <property type="match status" value="1"/>
</dbReference>
<keyword evidence="6" id="KW-0175">Coiled coil</keyword>
<comment type="function">
    <text evidence="5">Involved in formation and maintenance of cell shape.</text>
</comment>
<feature type="domain" description="Rod shape-determining protein MreC beta-barrel core" evidence="8">
    <location>
        <begin position="128"/>
        <end position="276"/>
    </location>
</feature>
<dbReference type="Proteomes" id="UP000184088">
    <property type="component" value="Unassembled WGS sequence"/>
</dbReference>
<dbReference type="EMBL" id="FQVH01000010">
    <property type="protein sequence ID" value="SHF02368.1"/>
    <property type="molecule type" value="Genomic_DNA"/>
</dbReference>
<name>A0A1M4Y9Q9_9THEO</name>
<dbReference type="STRING" id="1121256.SAMN02746089_01175"/>
<dbReference type="InterPro" id="IPR042177">
    <property type="entry name" value="Cell/Rod_1"/>
</dbReference>